<evidence type="ECO:0000256" key="2">
    <source>
        <dbReference type="ARBA" id="ARBA00023002"/>
    </source>
</evidence>
<dbReference type="EMBL" id="MHWZ01000017">
    <property type="protein sequence ID" value="OHB17569.1"/>
    <property type="molecule type" value="Genomic_DNA"/>
</dbReference>
<evidence type="ECO:0000313" key="4">
    <source>
        <dbReference type="EMBL" id="OHB17569.1"/>
    </source>
</evidence>
<dbReference type="Pfam" id="PF02525">
    <property type="entry name" value="Flavodoxin_2"/>
    <property type="match status" value="1"/>
</dbReference>
<dbReference type="InterPro" id="IPR051545">
    <property type="entry name" value="NAD(P)H_dehydrogenase_qn"/>
</dbReference>
<keyword evidence="2" id="KW-0560">Oxidoreductase</keyword>
<organism evidence="4 5">
    <name type="scientific">Candidatus Zambryskibacteria bacterium RIFOXYD2_FULL_43_10</name>
    <dbReference type="NCBI Taxonomy" id="1802782"/>
    <lineage>
        <taxon>Bacteria</taxon>
        <taxon>Candidatus Zambryskiibacteriota</taxon>
    </lineage>
</organism>
<protein>
    <recommendedName>
        <fullName evidence="3">Flavodoxin-like fold domain-containing protein</fullName>
    </recommendedName>
</protein>
<dbReference type="Gene3D" id="3.40.50.360">
    <property type="match status" value="1"/>
</dbReference>
<dbReference type="PANTHER" id="PTHR10204">
    <property type="entry name" value="NAD P H OXIDOREDUCTASE-RELATED"/>
    <property type="match status" value="1"/>
</dbReference>
<dbReference type="PANTHER" id="PTHR10204:SF34">
    <property type="entry name" value="NAD(P)H DEHYDROGENASE [QUINONE] 1 ISOFORM 1"/>
    <property type="match status" value="1"/>
</dbReference>
<comment type="similarity">
    <text evidence="1">Belongs to the NAD(P)H dehydrogenase (quinone) family.</text>
</comment>
<evidence type="ECO:0000256" key="1">
    <source>
        <dbReference type="ARBA" id="ARBA00006252"/>
    </source>
</evidence>
<dbReference type="STRING" id="1802782.A2544_00685"/>
<dbReference type="SUPFAM" id="SSF52218">
    <property type="entry name" value="Flavoproteins"/>
    <property type="match status" value="1"/>
</dbReference>
<gene>
    <name evidence="4" type="ORF">A2544_00685</name>
</gene>
<dbReference type="AlphaFoldDB" id="A0A1G2V7F4"/>
<dbReference type="Proteomes" id="UP000176868">
    <property type="component" value="Unassembled WGS sequence"/>
</dbReference>
<dbReference type="GO" id="GO:0005829">
    <property type="term" value="C:cytosol"/>
    <property type="evidence" value="ECO:0007669"/>
    <property type="project" value="TreeGrafter"/>
</dbReference>
<feature type="domain" description="Flavodoxin-like fold" evidence="3">
    <location>
        <begin position="9"/>
        <end position="166"/>
    </location>
</feature>
<proteinExistence type="inferred from homology"/>
<accession>A0A1G2V7F4</accession>
<evidence type="ECO:0000313" key="5">
    <source>
        <dbReference type="Proteomes" id="UP000176868"/>
    </source>
</evidence>
<name>A0A1G2V7F4_9BACT</name>
<dbReference type="InterPro" id="IPR003680">
    <property type="entry name" value="Flavodoxin_fold"/>
</dbReference>
<sequence>MSIFENKKKKIFILVGHPDRDSFNCTLADEYQRGAEESMHEVRRVNIEEMQFDPVLHHGYRLKQELEPDLVTFQNNVRWCDHFVIFYPSWWSTMPAVLKGLFDRTWIPEFAFKFTGEFSWKKLLKGRSATMFVTSDTVPFIQRLIFGDTTNELKKGILWFAGFGPIYVRKFGYLKHFGSTGRRERIKRKVYNLGRKAK</sequence>
<dbReference type="InterPro" id="IPR029039">
    <property type="entry name" value="Flavoprotein-like_sf"/>
</dbReference>
<comment type="caution">
    <text evidence="4">The sequence shown here is derived from an EMBL/GenBank/DDBJ whole genome shotgun (WGS) entry which is preliminary data.</text>
</comment>
<reference evidence="4 5" key="1">
    <citation type="journal article" date="2016" name="Nat. Commun.">
        <title>Thousands of microbial genomes shed light on interconnected biogeochemical processes in an aquifer system.</title>
        <authorList>
            <person name="Anantharaman K."/>
            <person name="Brown C.T."/>
            <person name="Hug L.A."/>
            <person name="Sharon I."/>
            <person name="Castelle C.J."/>
            <person name="Probst A.J."/>
            <person name="Thomas B.C."/>
            <person name="Singh A."/>
            <person name="Wilkins M.J."/>
            <person name="Karaoz U."/>
            <person name="Brodie E.L."/>
            <person name="Williams K.H."/>
            <person name="Hubbard S.S."/>
            <person name="Banfield J.F."/>
        </authorList>
    </citation>
    <scope>NUCLEOTIDE SEQUENCE [LARGE SCALE GENOMIC DNA]</scope>
</reference>
<dbReference type="GO" id="GO:0003955">
    <property type="term" value="F:NAD(P)H dehydrogenase (quinone) activity"/>
    <property type="evidence" value="ECO:0007669"/>
    <property type="project" value="TreeGrafter"/>
</dbReference>
<evidence type="ECO:0000259" key="3">
    <source>
        <dbReference type="Pfam" id="PF02525"/>
    </source>
</evidence>